<dbReference type="InterPro" id="IPR013216">
    <property type="entry name" value="Methyltransf_11"/>
</dbReference>
<dbReference type="PANTHER" id="PTHR44067">
    <property type="entry name" value="S-ADENOSYL-L-METHIONINE-DEPENDENT METHYLTRANSFERASE SUPERFAMILY PROTEIN-RELATED"/>
    <property type="match status" value="1"/>
</dbReference>
<dbReference type="EMBL" id="JANAVB010043220">
    <property type="protein sequence ID" value="KAJ6793014.1"/>
    <property type="molecule type" value="Genomic_DNA"/>
</dbReference>
<dbReference type="PANTHER" id="PTHR44067:SF10">
    <property type="entry name" value="S-ADENOSYL-L-METHIONINE-DEPENDENT METHYLTRANSFERASE SUPERFAMILY PROTEIN"/>
    <property type="match status" value="1"/>
</dbReference>
<reference evidence="3" key="2">
    <citation type="submission" date="2023-04" db="EMBL/GenBank/DDBJ databases">
        <authorList>
            <person name="Bruccoleri R.E."/>
            <person name="Oakeley E.J."/>
            <person name="Faust A.-M."/>
            <person name="Dessus-Babus S."/>
            <person name="Altorfer M."/>
            <person name="Burckhardt D."/>
            <person name="Oertli M."/>
            <person name="Naumann U."/>
            <person name="Petersen F."/>
            <person name="Wong J."/>
        </authorList>
    </citation>
    <scope>NUCLEOTIDE SEQUENCE</scope>
    <source>
        <strain evidence="3">GSM-AAB239-AS_SAM_17_03QT</strain>
        <tissue evidence="3">Leaf</tissue>
    </source>
</reference>
<evidence type="ECO:0000313" key="3">
    <source>
        <dbReference type="EMBL" id="KAJ6793014.1"/>
    </source>
</evidence>
<dbReference type="Gene3D" id="3.40.50.150">
    <property type="entry name" value="Vaccinia Virus protein VP39"/>
    <property type="match status" value="1"/>
</dbReference>
<dbReference type="InterPro" id="IPR029063">
    <property type="entry name" value="SAM-dependent_MTases_sf"/>
</dbReference>
<dbReference type="SUPFAM" id="SSF53335">
    <property type="entry name" value="S-adenosyl-L-methionine-dependent methyltransferases"/>
    <property type="match status" value="1"/>
</dbReference>
<keyword evidence="1" id="KW-0472">Membrane</keyword>
<organism evidence="3 4">
    <name type="scientific">Iris pallida</name>
    <name type="common">Sweet iris</name>
    <dbReference type="NCBI Taxonomy" id="29817"/>
    <lineage>
        <taxon>Eukaryota</taxon>
        <taxon>Viridiplantae</taxon>
        <taxon>Streptophyta</taxon>
        <taxon>Embryophyta</taxon>
        <taxon>Tracheophyta</taxon>
        <taxon>Spermatophyta</taxon>
        <taxon>Magnoliopsida</taxon>
        <taxon>Liliopsida</taxon>
        <taxon>Asparagales</taxon>
        <taxon>Iridaceae</taxon>
        <taxon>Iridoideae</taxon>
        <taxon>Irideae</taxon>
        <taxon>Iris</taxon>
    </lineage>
</organism>
<keyword evidence="1" id="KW-1133">Transmembrane helix</keyword>
<feature type="transmembrane region" description="Helical" evidence="1">
    <location>
        <begin position="21"/>
        <end position="40"/>
    </location>
</feature>
<gene>
    <name evidence="3" type="ORF">M6B38_112345</name>
</gene>
<keyword evidence="4" id="KW-1185">Reference proteome</keyword>
<dbReference type="Proteomes" id="UP001140949">
    <property type="component" value="Unassembled WGS sequence"/>
</dbReference>
<keyword evidence="1" id="KW-0812">Transmembrane</keyword>
<feature type="domain" description="Methyltransferase type 11" evidence="2">
    <location>
        <begin position="301"/>
        <end position="395"/>
    </location>
</feature>
<evidence type="ECO:0000259" key="2">
    <source>
        <dbReference type="Pfam" id="PF08241"/>
    </source>
</evidence>
<comment type="caution">
    <text evidence="3">The sequence shown here is derived from an EMBL/GenBank/DDBJ whole genome shotgun (WGS) entry which is preliminary data.</text>
</comment>
<evidence type="ECO:0000256" key="1">
    <source>
        <dbReference type="SAM" id="Phobius"/>
    </source>
</evidence>
<reference evidence="3" key="1">
    <citation type="journal article" date="2023" name="GigaByte">
        <title>Genome assembly of the bearded iris, Iris pallida Lam.</title>
        <authorList>
            <person name="Bruccoleri R.E."/>
            <person name="Oakeley E.J."/>
            <person name="Faust A.M.E."/>
            <person name="Altorfer M."/>
            <person name="Dessus-Babus S."/>
            <person name="Burckhardt D."/>
            <person name="Oertli M."/>
            <person name="Naumann U."/>
            <person name="Petersen F."/>
            <person name="Wong J."/>
        </authorList>
    </citation>
    <scope>NUCLEOTIDE SEQUENCE</scope>
    <source>
        <strain evidence="3">GSM-AAB239-AS_SAM_17_03QT</strain>
    </source>
</reference>
<evidence type="ECO:0000313" key="4">
    <source>
        <dbReference type="Proteomes" id="UP001140949"/>
    </source>
</evidence>
<dbReference type="CDD" id="cd02440">
    <property type="entry name" value="AdoMet_MTases"/>
    <property type="match status" value="1"/>
</dbReference>
<accession>A0AAX6DMM9</accession>
<proteinExistence type="predicted"/>
<name>A0AAX6DMM9_IRIPA</name>
<dbReference type="GO" id="GO:0008757">
    <property type="term" value="F:S-adenosylmethionine-dependent methyltransferase activity"/>
    <property type="evidence" value="ECO:0007669"/>
    <property type="project" value="InterPro"/>
</dbReference>
<dbReference type="Pfam" id="PF08241">
    <property type="entry name" value="Methyltransf_11"/>
    <property type="match status" value="1"/>
</dbReference>
<dbReference type="AlphaFoldDB" id="A0AAX6DMM9"/>
<sequence>MGGMDDYQRKTSQQQHSPIRSKLKIILLLLSTNILSVYLFSGSSPSFSAFDFSKLSAPGAGIHLWDSEALIRQLNSTESKLSLAHSQLSDLHNRLQSSNSLLETLLQELGDRRDQSAAAGGADPDGWREELSGEAKLAVGPHKLPFGFTTNLDTDELYPSLGAACGRYRDELNRYMSSYEVGGECPPDDVFAQRLMLKGCEPLPRRRCHPRSPKNYSGPVPYPASLWTIPPDTSISWHPYTCKNYTCLVNRGKARGHYDCKDCFDLAGRERVRWLSDGDFLDYGIDAVLAMRPPGTIRIGLDIGGGSGTFAARMRERDVTVVTSTMNFDGPFNSFISSRGLLAMHVSVASRLPFFDGTLDIVHSMHVLSNWVPDAVLEFALFDIYRVLRPGGIFWLDHFFCFGTQLNATYVPMFDRIGFRKIRWNAGRKLDKGADKNEWYISALLEKPIT</sequence>
<protein>
    <recommendedName>
        <fullName evidence="2">Methyltransferase type 11 domain-containing protein</fullName>
    </recommendedName>
</protein>
<dbReference type="InterPro" id="IPR053223">
    <property type="entry name" value="Prob_Methyltransferase"/>
</dbReference>